<accession>A0A4Q7IPQ1</accession>
<reference evidence="1 2" key="1">
    <citation type="submission" date="2018-01" db="EMBL/GenBank/DDBJ databases">
        <title>Co-occurrence of chitin degradation, pigmentation and bioactivity in marine Pseudoalteromonas.</title>
        <authorList>
            <person name="Paulsen S."/>
            <person name="Gram L."/>
            <person name="Machado H."/>
        </authorList>
    </citation>
    <scope>NUCLEOTIDE SEQUENCE [LARGE SCALE GENOMIC DNA]</scope>
    <source>
        <strain evidence="1 2">S3898</strain>
    </source>
</reference>
<proteinExistence type="predicted"/>
<comment type="caution">
    <text evidence="1">The sequence shown here is derived from an EMBL/GenBank/DDBJ whole genome shotgun (WGS) entry which is preliminary data.</text>
</comment>
<dbReference type="Proteomes" id="UP000291338">
    <property type="component" value="Unassembled WGS sequence"/>
</dbReference>
<organism evidence="1 2">
    <name type="scientific">Pseudoalteromonas phenolica</name>
    <dbReference type="NCBI Taxonomy" id="161398"/>
    <lineage>
        <taxon>Bacteria</taxon>
        <taxon>Pseudomonadati</taxon>
        <taxon>Pseudomonadota</taxon>
        <taxon>Gammaproteobacteria</taxon>
        <taxon>Alteromonadales</taxon>
        <taxon>Pseudoalteromonadaceae</taxon>
        <taxon>Pseudoalteromonas</taxon>
    </lineage>
</organism>
<dbReference type="EMBL" id="PPSX01000017">
    <property type="protein sequence ID" value="RZQ54284.1"/>
    <property type="molecule type" value="Genomic_DNA"/>
</dbReference>
<dbReference type="AlphaFoldDB" id="A0A4Q7IPQ1"/>
<name>A0A4Q7IPQ1_9GAMM</name>
<dbReference type="RefSeq" id="WP_130254476.1">
    <property type="nucleotide sequence ID" value="NZ_PPSX01000017.1"/>
</dbReference>
<dbReference type="InterPro" id="IPR021457">
    <property type="entry name" value="DUF3108"/>
</dbReference>
<dbReference type="Pfam" id="PF11306">
    <property type="entry name" value="DUF3108"/>
    <property type="match status" value="1"/>
</dbReference>
<sequence length="250" mass="29492">MPFLTINPFHRKARSWRNRHTSAWFIALSAIFSTSVLAEPLTPYRAEYEVSRKGSVQGNALRELTKNADNTYVLTYQSDIEWMIFSDERNERARFMVNNNQAIPLEYSMSRKGTGPDKQYNLVFDQSKKQIFSNKKKHPLKVDWKAEQKDLLTYQFQLRNDLKAGETKFSYPIIDKNGNQRNYDFEVDGKETITLPIGNVETIRVKRLYDNNKRQAIAWFAPEYDFLLVKMYKGKEGIEQFQVQLKQYDK</sequence>
<evidence type="ECO:0000313" key="1">
    <source>
        <dbReference type="EMBL" id="RZQ54284.1"/>
    </source>
</evidence>
<protein>
    <submittedName>
        <fullName evidence="1">DUF3108 domain-containing protein</fullName>
    </submittedName>
</protein>
<evidence type="ECO:0000313" key="2">
    <source>
        <dbReference type="Proteomes" id="UP000291338"/>
    </source>
</evidence>
<gene>
    <name evidence="1" type="ORF">C1E23_04745</name>
</gene>